<dbReference type="InterPro" id="IPR028160">
    <property type="entry name" value="Slx9-like"/>
</dbReference>
<evidence type="ECO:0000256" key="2">
    <source>
        <dbReference type="ARBA" id="ARBA00011022"/>
    </source>
</evidence>
<dbReference type="InterPro" id="IPR044926">
    <property type="entry name" value="RGS_subdomain_2"/>
</dbReference>
<feature type="compositionally biased region" description="Low complexity" evidence="4">
    <location>
        <begin position="663"/>
        <end position="681"/>
    </location>
</feature>
<feature type="compositionally biased region" description="Polar residues" evidence="4">
    <location>
        <begin position="739"/>
        <end position="748"/>
    </location>
</feature>
<dbReference type="VEuPathDB" id="AmoebaDB:NAEGRDRAFT_52249"/>
<dbReference type="Gene3D" id="1.10.167.10">
    <property type="entry name" value="Regulator of G-protein Signalling 4, domain 2"/>
    <property type="match status" value="1"/>
</dbReference>
<feature type="region of interest" description="Disordered" evidence="4">
    <location>
        <begin position="619"/>
        <end position="649"/>
    </location>
</feature>
<dbReference type="CDD" id="cd07440">
    <property type="entry name" value="RGS"/>
    <property type="match status" value="1"/>
</dbReference>
<evidence type="ECO:0000256" key="1">
    <source>
        <dbReference type="ARBA" id="ARBA00004604"/>
    </source>
</evidence>
<evidence type="ECO:0000256" key="4">
    <source>
        <dbReference type="SAM" id="MobiDB-lite"/>
    </source>
</evidence>
<accession>D2VU15</accession>
<dbReference type="InterPro" id="IPR036305">
    <property type="entry name" value="RGS_sf"/>
</dbReference>
<feature type="region of interest" description="Disordered" evidence="4">
    <location>
        <begin position="663"/>
        <end position="780"/>
    </location>
</feature>
<protein>
    <submittedName>
        <fullName evidence="6">Predicted protein</fullName>
    </submittedName>
</protein>
<feature type="region of interest" description="Disordered" evidence="4">
    <location>
        <begin position="177"/>
        <end position="215"/>
    </location>
</feature>
<dbReference type="Pfam" id="PF15341">
    <property type="entry name" value="SLX9"/>
    <property type="match status" value="1"/>
</dbReference>
<keyword evidence="3" id="KW-0539">Nucleus</keyword>
<feature type="compositionally biased region" description="Basic residues" evidence="4">
    <location>
        <begin position="206"/>
        <end position="215"/>
    </location>
</feature>
<dbReference type="EMBL" id="GG738897">
    <property type="protein sequence ID" value="EFC39816.1"/>
    <property type="molecule type" value="Genomic_DNA"/>
</dbReference>
<comment type="similarity">
    <text evidence="2">Belongs to the SLX9 family.</text>
</comment>
<evidence type="ECO:0000313" key="7">
    <source>
        <dbReference type="Proteomes" id="UP000006671"/>
    </source>
</evidence>
<dbReference type="STRING" id="5762.D2VU15"/>
<feature type="compositionally biased region" description="Low complexity" evidence="4">
    <location>
        <begin position="282"/>
        <end position="301"/>
    </location>
</feature>
<dbReference type="AlphaFoldDB" id="D2VU15"/>
<dbReference type="SUPFAM" id="SSF48097">
    <property type="entry name" value="Regulator of G-protein signaling, RGS"/>
    <property type="match status" value="1"/>
</dbReference>
<feature type="compositionally biased region" description="Basic and acidic residues" evidence="4">
    <location>
        <begin position="122"/>
        <end position="142"/>
    </location>
</feature>
<dbReference type="GO" id="GO:0030686">
    <property type="term" value="C:90S preribosome"/>
    <property type="evidence" value="ECO:0007669"/>
    <property type="project" value="InterPro"/>
</dbReference>
<feature type="compositionally biased region" description="Low complexity" evidence="4">
    <location>
        <begin position="758"/>
        <end position="778"/>
    </location>
</feature>
<dbReference type="GO" id="GO:0000462">
    <property type="term" value="P:maturation of SSU-rRNA from tricistronic rRNA transcript (SSU-rRNA, 5.8S rRNA, LSU-rRNA)"/>
    <property type="evidence" value="ECO:0007669"/>
    <property type="project" value="InterPro"/>
</dbReference>
<name>D2VU15_NAEGR</name>
<sequence>MIKQPINKRRRFVEDSNDASHSTLVEKAEEPTVNDETSTTISEPTIDENITATDRLEFERGLSRRKRKTLKKQEKFEKRKGLLQRITETKESMNKNKKQQQKQQGIFSFDPMSKLLQNEETSDMKKPEKPKKESNEVAKKNKKMKNEIEQFTNVLNHPVFQSNPLQVIQQHLKNKMKTLPQSSNDKKTPTPQPTVKKNTQPNPGHAYKKKQARKVKFNTKRAKESFDKNVESVDKAVAGVPPNIMTSNIGLPLGGTAPMSLLKNNKQPVKILTGGSINPLLQQQQQQQHQITSAHQQQQQQAPSEPSWRDEINREKRKELFSLASKIANITQEDNKDFLEKIVDGWKKASSKEVFLSSIAKLIFTNYKPASYTLENIQKELFDCINTKSNIGTSNIASNNLQNNSTEDFTAVYWKVYEQLKKHADFIRAEVLTPLQKRLEESKLKLDKFPKGSNEYEKLTIDCTKQNENAKHLEFLLNLFNTPEKKTTFKPNEGHMKFISSLKEGLKKKFKIQFDQDFDILKLPEKELQAGIEILTENLGFSYLISSNSIVGDLNCFDLIPSTKKRDTILNLPPNPKKRLAAIDIIKRSLINEKSSLKRHSVLYGHSNEYADDFESTIDESKSTTTNRNSLGRLMMVGGSGDRKSLTNSHLPTHLTITSSSIITSTNNNNSSSPNSSASSNKRFTVSLGTPTKDKKQRHPNDINSSNKHSNDQSNSQEKRFSLVNMPNSKNILNDRKSVSLSPSSTTIPKHKRLLQLSPNKSSLTSSVSTSPILSSSSNEDEDIFNSLNPSINIQEIIALLRDPSGMQLFYEFCEQQLCTENIELFKELEILEQRLSNISSSKRSKHIKSIHDRFLSSSSDKEVNVSHSSRKLVERERFSKKIDVETSKTVLEFLKRDVCTNLFDSFSRFIQTKEYRTWRESKCTSQMIKNSLDNFDCITDSSNRQSIDEELTGSVNTNTATLISLSHVSDSTLDPACTIIVEDFNL</sequence>
<dbReference type="PROSITE" id="PS50132">
    <property type="entry name" value="RGS"/>
    <property type="match status" value="1"/>
</dbReference>
<keyword evidence="7" id="KW-1185">Reference proteome</keyword>
<dbReference type="RefSeq" id="XP_002672560.1">
    <property type="nucleotide sequence ID" value="XM_002672514.1"/>
</dbReference>
<feature type="region of interest" description="Disordered" evidence="4">
    <location>
        <begin position="1"/>
        <end position="142"/>
    </location>
</feature>
<feature type="compositionally biased region" description="Polar residues" evidence="4">
    <location>
        <begin position="34"/>
        <end position="52"/>
    </location>
</feature>
<comment type="subcellular location">
    <subcellularLocation>
        <location evidence="1">Nucleus</location>
        <location evidence="1">Nucleolus</location>
    </subcellularLocation>
</comment>
<dbReference type="KEGG" id="ngr:NAEGRDRAFT_52249"/>
<dbReference type="GO" id="GO:0030688">
    <property type="term" value="C:preribosome, small subunit precursor"/>
    <property type="evidence" value="ECO:0007669"/>
    <property type="project" value="InterPro"/>
</dbReference>
<dbReference type="Pfam" id="PF00615">
    <property type="entry name" value="RGS"/>
    <property type="match status" value="1"/>
</dbReference>
<dbReference type="PANTHER" id="PTHR31109">
    <property type="entry name" value="PROTEIN FAM207A"/>
    <property type="match status" value="1"/>
</dbReference>
<feature type="compositionally biased region" description="Polar residues" evidence="4">
    <location>
        <begin position="702"/>
        <end position="716"/>
    </location>
</feature>
<gene>
    <name evidence="6" type="ORF">NAEGRDRAFT_52249</name>
</gene>
<dbReference type="Proteomes" id="UP000006671">
    <property type="component" value="Unassembled WGS sequence"/>
</dbReference>
<feature type="region of interest" description="Disordered" evidence="4">
    <location>
        <begin position="282"/>
        <end position="309"/>
    </location>
</feature>
<dbReference type="PANTHER" id="PTHR31109:SF2">
    <property type="entry name" value="RIBOSOME BIOGENESIS PROTEIN SLX9 HOMOLOG"/>
    <property type="match status" value="1"/>
</dbReference>
<feature type="compositionally biased region" description="Basic residues" evidence="4">
    <location>
        <begin position="1"/>
        <end position="11"/>
    </location>
</feature>
<feature type="compositionally biased region" description="Basic and acidic residues" evidence="4">
    <location>
        <begin position="71"/>
        <end position="80"/>
    </location>
</feature>
<evidence type="ECO:0000259" key="5">
    <source>
        <dbReference type="PROSITE" id="PS50132"/>
    </source>
</evidence>
<reference evidence="6 7" key="1">
    <citation type="journal article" date="2010" name="Cell">
        <title>The genome of Naegleria gruberi illuminates early eukaryotic versatility.</title>
        <authorList>
            <person name="Fritz-Laylin L.K."/>
            <person name="Prochnik S.E."/>
            <person name="Ginger M.L."/>
            <person name="Dacks J.B."/>
            <person name="Carpenter M.L."/>
            <person name="Field M.C."/>
            <person name="Kuo A."/>
            <person name="Paredez A."/>
            <person name="Chapman J."/>
            <person name="Pham J."/>
            <person name="Shu S."/>
            <person name="Neupane R."/>
            <person name="Cipriano M."/>
            <person name="Mancuso J."/>
            <person name="Tu H."/>
            <person name="Salamov A."/>
            <person name="Lindquist E."/>
            <person name="Shapiro H."/>
            <person name="Lucas S."/>
            <person name="Grigoriev I.V."/>
            <person name="Cande W.Z."/>
            <person name="Fulton C."/>
            <person name="Rokhsar D.S."/>
            <person name="Dawson S.C."/>
        </authorList>
    </citation>
    <scope>NUCLEOTIDE SEQUENCE [LARGE SCALE GENOMIC DNA]</scope>
    <source>
        <strain evidence="6 7">NEG-M</strain>
    </source>
</reference>
<dbReference type="SMART" id="SM00315">
    <property type="entry name" value="RGS"/>
    <property type="match status" value="1"/>
</dbReference>
<dbReference type="GO" id="GO:0005730">
    <property type="term" value="C:nucleolus"/>
    <property type="evidence" value="ECO:0007669"/>
    <property type="project" value="UniProtKB-SubCell"/>
</dbReference>
<feature type="domain" description="RGS" evidence="5">
    <location>
        <begin position="800"/>
        <end position="920"/>
    </location>
</feature>
<dbReference type="GeneID" id="8860852"/>
<organism evidence="7">
    <name type="scientific">Naegleria gruberi</name>
    <name type="common">Amoeba</name>
    <dbReference type="NCBI Taxonomy" id="5762"/>
    <lineage>
        <taxon>Eukaryota</taxon>
        <taxon>Discoba</taxon>
        <taxon>Heterolobosea</taxon>
        <taxon>Tetramitia</taxon>
        <taxon>Eutetramitia</taxon>
        <taxon>Vahlkampfiidae</taxon>
        <taxon>Naegleria</taxon>
    </lineage>
</organism>
<evidence type="ECO:0000256" key="3">
    <source>
        <dbReference type="ARBA" id="ARBA00023242"/>
    </source>
</evidence>
<dbReference type="OrthoDB" id="196547at2759"/>
<proteinExistence type="inferred from homology"/>
<dbReference type="InterPro" id="IPR016137">
    <property type="entry name" value="RGS"/>
</dbReference>
<evidence type="ECO:0000313" key="6">
    <source>
        <dbReference type="EMBL" id="EFC39816.1"/>
    </source>
</evidence>
<dbReference type="InParanoid" id="D2VU15"/>